<comment type="caution">
    <text evidence="1">The sequence shown here is derived from an EMBL/GenBank/DDBJ whole genome shotgun (WGS) entry which is preliminary data.</text>
</comment>
<name>A0A9N9IY12_9GLOM</name>
<sequence length="76" mass="8662">QSAYNPVKHSMSTLLGKLTGIVLPIDHFGSYFNSNVIIENTDLAKQNFHYTDYIHGKEVIVEYIDEQIDLFTLDVS</sequence>
<dbReference type="EMBL" id="CAJVPZ010038043">
    <property type="protein sequence ID" value="CAG8754810.1"/>
    <property type="molecule type" value="Genomic_DNA"/>
</dbReference>
<evidence type="ECO:0000313" key="2">
    <source>
        <dbReference type="Proteomes" id="UP000789396"/>
    </source>
</evidence>
<keyword evidence="2" id="KW-1185">Reference proteome</keyword>
<protein>
    <submittedName>
        <fullName evidence="1">6865_t:CDS:1</fullName>
    </submittedName>
</protein>
<proteinExistence type="predicted"/>
<dbReference type="AlphaFoldDB" id="A0A9N9IY12"/>
<accession>A0A9N9IY12</accession>
<feature type="non-terminal residue" evidence="1">
    <location>
        <position position="76"/>
    </location>
</feature>
<gene>
    <name evidence="1" type="ORF">RFULGI_LOCUS13868</name>
</gene>
<dbReference type="OrthoDB" id="2390522at2759"/>
<evidence type="ECO:0000313" key="1">
    <source>
        <dbReference type="EMBL" id="CAG8754810.1"/>
    </source>
</evidence>
<dbReference type="Proteomes" id="UP000789396">
    <property type="component" value="Unassembled WGS sequence"/>
</dbReference>
<reference evidence="1" key="1">
    <citation type="submission" date="2021-06" db="EMBL/GenBank/DDBJ databases">
        <authorList>
            <person name="Kallberg Y."/>
            <person name="Tangrot J."/>
            <person name="Rosling A."/>
        </authorList>
    </citation>
    <scope>NUCLEOTIDE SEQUENCE</scope>
    <source>
        <strain evidence="1">IN212</strain>
    </source>
</reference>
<organism evidence="1 2">
    <name type="scientific">Racocetra fulgida</name>
    <dbReference type="NCBI Taxonomy" id="60492"/>
    <lineage>
        <taxon>Eukaryota</taxon>
        <taxon>Fungi</taxon>
        <taxon>Fungi incertae sedis</taxon>
        <taxon>Mucoromycota</taxon>
        <taxon>Glomeromycotina</taxon>
        <taxon>Glomeromycetes</taxon>
        <taxon>Diversisporales</taxon>
        <taxon>Gigasporaceae</taxon>
        <taxon>Racocetra</taxon>
    </lineage>
</organism>